<reference evidence="3" key="1">
    <citation type="journal article" date="2020" name="Fungal Divers.">
        <title>Resolving the Mortierellaceae phylogeny through synthesis of multi-gene phylogenetics and phylogenomics.</title>
        <authorList>
            <person name="Vandepol N."/>
            <person name="Liber J."/>
            <person name="Desiro A."/>
            <person name="Na H."/>
            <person name="Kennedy M."/>
            <person name="Barry K."/>
            <person name="Grigoriev I.V."/>
            <person name="Miller A.N."/>
            <person name="O'Donnell K."/>
            <person name="Stajich J.E."/>
            <person name="Bonito G."/>
        </authorList>
    </citation>
    <scope>NUCLEOTIDE SEQUENCE</scope>
    <source>
        <strain evidence="3">KOD948</strain>
    </source>
</reference>
<protein>
    <recommendedName>
        <fullName evidence="2">Cas12f1-like TNB domain-containing protein</fullName>
    </recommendedName>
</protein>
<sequence length="210" mass="24114">MRSISDTEAGLPPLRGEGASLTNYVEQLEAVKGQLDGFYDGNNRFKKHKWDTRRTRDAEYRLITHCLLRMVGGSTGRKRDEADKVVFGVGLGVFMQREAFLFARVLSVARPLYYVVVGVNDYYTSKKCPKCEEFIGQVEIRRLYCSACKSYMHRDIMAKHNICNAIRGHLFDQKRPESLQPVDKQGRLLWMSWIQGARSIKTAGQKKRSQ</sequence>
<evidence type="ECO:0000313" key="3">
    <source>
        <dbReference type="EMBL" id="KAG0256364.1"/>
    </source>
</evidence>
<evidence type="ECO:0000313" key="4">
    <source>
        <dbReference type="Proteomes" id="UP000726737"/>
    </source>
</evidence>
<organism evidence="3 4">
    <name type="scientific">Mortierella polycephala</name>
    <dbReference type="NCBI Taxonomy" id="41804"/>
    <lineage>
        <taxon>Eukaryota</taxon>
        <taxon>Fungi</taxon>
        <taxon>Fungi incertae sedis</taxon>
        <taxon>Mucoromycota</taxon>
        <taxon>Mortierellomycotina</taxon>
        <taxon>Mortierellomycetes</taxon>
        <taxon>Mortierellales</taxon>
        <taxon>Mortierellaceae</taxon>
        <taxon>Mortierella</taxon>
    </lineage>
</organism>
<dbReference type="InterPro" id="IPR010095">
    <property type="entry name" value="Cas12f1-like_TNB"/>
</dbReference>
<gene>
    <name evidence="3" type="ORF">BG011_004594</name>
</gene>
<dbReference type="Proteomes" id="UP000726737">
    <property type="component" value="Unassembled WGS sequence"/>
</dbReference>
<dbReference type="Pfam" id="PF07282">
    <property type="entry name" value="Cas12f1-like_TNB"/>
    <property type="match status" value="1"/>
</dbReference>
<name>A0A9P6PZR8_9FUNG</name>
<keyword evidence="4" id="KW-1185">Reference proteome</keyword>
<dbReference type="EMBL" id="JAAAJA010000302">
    <property type="protein sequence ID" value="KAG0256364.1"/>
    <property type="molecule type" value="Genomic_DNA"/>
</dbReference>
<dbReference type="AlphaFoldDB" id="A0A9P6PZR8"/>
<comment type="caution">
    <text evidence="3">The sequence shown here is derived from an EMBL/GenBank/DDBJ whole genome shotgun (WGS) entry which is preliminary data.</text>
</comment>
<proteinExistence type="predicted"/>
<keyword evidence="1" id="KW-0238">DNA-binding</keyword>
<evidence type="ECO:0000259" key="2">
    <source>
        <dbReference type="Pfam" id="PF07282"/>
    </source>
</evidence>
<evidence type="ECO:0000256" key="1">
    <source>
        <dbReference type="ARBA" id="ARBA00023125"/>
    </source>
</evidence>
<dbReference type="GO" id="GO:0003677">
    <property type="term" value="F:DNA binding"/>
    <property type="evidence" value="ECO:0007669"/>
    <property type="project" value="UniProtKB-KW"/>
</dbReference>
<accession>A0A9P6PZR8</accession>
<feature type="domain" description="Cas12f1-like TNB" evidence="2">
    <location>
        <begin position="116"/>
        <end position="162"/>
    </location>
</feature>